<reference evidence="6" key="1">
    <citation type="journal article" date="2022" name="Int. J. Syst. Evol. Microbiol.">
        <title>Pseudomonas aegrilactucae sp. nov. and Pseudomonas morbosilactucae sp. nov., pathogens causing bacterial rot of lettuce in Japan.</title>
        <authorList>
            <person name="Sawada H."/>
            <person name="Fujikawa T."/>
            <person name="Satou M."/>
        </authorList>
    </citation>
    <scope>NUCLEOTIDE SEQUENCE</scope>
    <source>
        <strain evidence="6">0166_1</strain>
    </source>
</reference>
<organism evidence="6 7">
    <name type="scientific">Capillimicrobium parvum</name>
    <dbReference type="NCBI Taxonomy" id="2884022"/>
    <lineage>
        <taxon>Bacteria</taxon>
        <taxon>Bacillati</taxon>
        <taxon>Actinomycetota</taxon>
        <taxon>Thermoleophilia</taxon>
        <taxon>Solirubrobacterales</taxon>
        <taxon>Capillimicrobiaceae</taxon>
        <taxon>Capillimicrobium</taxon>
    </lineage>
</organism>
<dbReference type="PANTHER" id="PTHR46388">
    <property type="entry name" value="NHL REPEAT-CONTAINING PROTEIN 2"/>
    <property type="match status" value="1"/>
</dbReference>
<dbReference type="EC" id="4.2.99.-" evidence="6"/>
<evidence type="ECO:0000313" key="7">
    <source>
        <dbReference type="Proteomes" id="UP001162834"/>
    </source>
</evidence>
<evidence type="ECO:0000256" key="3">
    <source>
        <dbReference type="SAM" id="MobiDB-lite"/>
    </source>
</evidence>
<feature type="domain" description="Teneurin NHL" evidence="5">
    <location>
        <begin position="256"/>
        <end position="307"/>
    </location>
</feature>
<dbReference type="SUPFAM" id="SSF101898">
    <property type="entry name" value="NHL repeat"/>
    <property type="match status" value="1"/>
</dbReference>
<evidence type="ECO:0000256" key="4">
    <source>
        <dbReference type="SAM" id="SignalP"/>
    </source>
</evidence>
<dbReference type="PROSITE" id="PS51125">
    <property type="entry name" value="NHL"/>
    <property type="match status" value="1"/>
</dbReference>
<keyword evidence="7" id="KW-1185">Reference proteome</keyword>
<name>A0A9E6Y5X5_9ACTN</name>
<dbReference type="InterPro" id="IPR011044">
    <property type="entry name" value="Quino_amine_DH_bsu"/>
</dbReference>
<dbReference type="Pfam" id="PF01436">
    <property type="entry name" value="NHL"/>
    <property type="match status" value="2"/>
</dbReference>
<dbReference type="InterPro" id="IPR011042">
    <property type="entry name" value="6-blade_b-propeller_TolB-like"/>
</dbReference>
<dbReference type="RefSeq" id="WP_259313225.1">
    <property type="nucleotide sequence ID" value="NZ_CP087164.1"/>
</dbReference>
<evidence type="ECO:0000256" key="1">
    <source>
        <dbReference type="ARBA" id="ARBA00022737"/>
    </source>
</evidence>
<feature type="repeat" description="NHL" evidence="2">
    <location>
        <begin position="262"/>
        <end position="298"/>
    </location>
</feature>
<feature type="chain" id="PRO_5039097200" evidence="4">
    <location>
        <begin position="22"/>
        <end position="575"/>
    </location>
</feature>
<keyword evidence="4" id="KW-0732">Signal</keyword>
<keyword evidence="6" id="KW-0456">Lyase</keyword>
<dbReference type="Proteomes" id="UP001162834">
    <property type="component" value="Chromosome"/>
</dbReference>
<evidence type="ECO:0000259" key="5">
    <source>
        <dbReference type="Pfam" id="PF25021"/>
    </source>
</evidence>
<dbReference type="KEGG" id="sbae:DSM104329_05653"/>
<dbReference type="InterPro" id="IPR056822">
    <property type="entry name" value="TEN_NHL"/>
</dbReference>
<protein>
    <submittedName>
        <fullName evidence="6">Virginiamycin B lyase</fullName>
        <ecNumber evidence="6">4.2.99.-</ecNumber>
    </submittedName>
</protein>
<dbReference type="Pfam" id="PF25021">
    <property type="entry name" value="TEN_NHL"/>
    <property type="match status" value="1"/>
</dbReference>
<feature type="region of interest" description="Disordered" evidence="3">
    <location>
        <begin position="355"/>
        <end position="374"/>
    </location>
</feature>
<gene>
    <name evidence="6" type="primary">vgb_4</name>
    <name evidence="6" type="ORF">DSM104329_05653</name>
</gene>
<evidence type="ECO:0000313" key="6">
    <source>
        <dbReference type="EMBL" id="UGS39221.1"/>
    </source>
</evidence>
<dbReference type="InterPro" id="IPR001258">
    <property type="entry name" value="NHL_repeat"/>
</dbReference>
<dbReference type="GO" id="GO:0016829">
    <property type="term" value="F:lyase activity"/>
    <property type="evidence" value="ECO:0007669"/>
    <property type="project" value="UniProtKB-KW"/>
</dbReference>
<dbReference type="EMBL" id="CP087164">
    <property type="protein sequence ID" value="UGS39221.1"/>
    <property type="molecule type" value="Genomic_DNA"/>
</dbReference>
<accession>A0A9E6Y5X5</accession>
<evidence type="ECO:0000256" key="2">
    <source>
        <dbReference type="PROSITE-ProRule" id="PRU00504"/>
    </source>
</evidence>
<dbReference type="SUPFAM" id="SSF50969">
    <property type="entry name" value="YVTN repeat-like/Quinoprotein amine dehydrogenase"/>
    <property type="match status" value="1"/>
</dbReference>
<keyword evidence="1" id="KW-0677">Repeat</keyword>
<feature type="signal peptide" evidence="4">
    <location>
        <begin position="1"/>
        <end position="21"/>
    </location>
</feature>
<dbReference type="PANTHER" id="PTHR46388:SF2">
    <property type="entry name" value="NHL REPEAT-CONTAINING PROTEIN 2"/>
    <property type="match status" value="1"/>
</dbReference>
<proteinExistence type="predicted"/>
<dbReference type="Gene3D" id="2.120.10.30">
    <property type="entry name" value="TolB, C-terminal domain"/>
    <property type="match status" value="3"/>
</dbReference>
<sequence length="575" mass="57851">MTRRQLSLSLLVALFAVVALAVSTSHGQAVDRIDTGAGTGTAGFGGDGGPATTALLNTPSDVSPQADGDFFIADTANDRIRRVSAAGAIATVPGPSAELTLNAPRGVAALSDGGFLIADTGNNLVRLVSAAGTVTNVAGTGTAGFSGDRGAATEALLNAPQGVAALPDGSILIADTGNNRIRRVSDGVITTVAGTGPAAFNGDGAPATRVALNAPARVAPLAGGGFLIADTGNDRIRRVDTAGNISTIAGTGTAGFAGDGGPATAAQLDAPQGIAVRADGSLVVADTANDRVRAIAADGTIRTIAGTGAAGFSGDGGPASAARLAGPRAVAQGTGRLLVADTANHRIRAITTVAPQPDSGVPATLPQPAEQPPPGVAPPTIGANAVVAPVAGKVRVRLAGHRGFVALTGAENVGLGSELDATKGAVAVFFITTKQGRAASAIASGGRFLLLQPDVLDRNQRPGLLSLSARLTGCPRRAATRVHLLRSATARAARKGSPRRRVRVHARGRIRTKGRYGSAIVRGTQWTIQDQCPPIRPAGTKFVVTEGIVSVRDFVKHRSVLVRAGRRYLARARVR</sequence>
<dbReference type="AlphaFoldDB" id="A0A9E6Y5X5"/>